<gene>
    <name evidence="1" type="ORF">DILT_LOCUS19292</name>
</gene>
<reference evidence="1 2" key="1">
    <citation type="submission" date="2018-11" db="EMBL/GenBank/DDBJ databases">
        <authorList>
            <consortium name="Pathogen Informatics"/>
        </authorList>
    </citation>
    <scope>NUCLEOTIDE SEQUENCE [LARGE SCALE GENOMIC DNA]</scope>
</reference>
<dbReference type="AlphaFoldDB" id="A0A3P7RLI9"/>
<organism evidence="1 2">
    <name type="scientific">Dibothriocephalus latus</name>
    <name type="common">Fish tapeworm</name>
    <name type="synonym">Diphyllobothrium latum</name>
    <dbReference type="NCBI Taxonomy" id="60516"/>
    <lineage>
        <taxon>Eukaryota</taxon>
        <taxon>Metazoa</taxon>
        <taxon>Spiralia</taxon>
        <taxon>Lophotrochozoa</taxon>
        <taxon>Platyhelminthes</taxon>
        <taxon>Cestoda</taxon>
        <taxon>Eucestoda</taxon>
        <taxon>Diphyllobothriidea</taxon>
        <taxon>Diphyllobothriidae</taxon>
        <taxon>Dibothriocephalus</taxon>
    </lineage>
</organism>
<sequence>MSSSSSITPPPSLPQPVLRRRILITFRMQELILQMDSNDRPLAECRLTSTTAAFARFTGVINHGLVEYQARAQVHSLTIADAVSGLGGDFDLLAASHRGVRLVLPSHVSPIFAAVLGSSVPLGPPITVVMLKFS</sequence>
<keyword evidence="2" id="KW-1185">Reference proteome</keyword>
<dbReference type="OrthoDB" id="272810at2759"/>
<protein>
    <submittedName>
        <fullName evidence="1">Uncharacterized protein</fullName>
    </submittedName>
</protein>
<proteinExistence type="predicted"/>
<dbReference type="Proteomes" id="UP000281553">
    <property type="component" value="Unassembled WGS sequence"/>
</dbReference>
<evidence type="ECO:0000313" key="1">
    <source>
        <dbReference type="EMBL" id="VDN44232.1"/>
    </source>
</evidence>
<name>A0A3P7RLI9_DIBLA</name>
<dbReference type="EMBL" id="UYRU01110710">
    <property type="protein sequence ID" value="VDN44232.1"/>
    <property type="molecule type" value="Genomic_DNA"/>
</dbReference>
<accession>A0A3P7RLI9</accession>
<evidence type="ECO:0000313" key="2">
    <source>
        <dbReference type="Proteomes" id="UP000281553"/>
    </source>
</evidence>